<feature type="region of interest" description="Disordered" evidence="1">
    <location>
        <begin position="244"/>
        <end position="338"/>
    </location>
</feature>
<dbReference type="VEuPathDB" id="CryptoDB:Cvel_2215"/>
<keyword evidence="2" id="KW-1133">Transmembrane helix</keyword>
<evidence type="ECO:0000256" key="2">
    <source>
        <dbReference type="SAM" id="Phobius"/>
    </source>
</evidence>
<name>A0A0G4IBV2_9ALVE</name>
<protein>
    <recommendedName>
        <fullName evidence="4">Transmembrane protein</fullName>
    </recommendedName>
</protein>
<evidence type="ECO:0000313" key="3">
    <source>
        <dbReference type="EMBL" id="CEM54578.1"/>
    </source>
</evidence>
<feature type="transmembrane region" description="Helical" evidence="2">
    <location>
        <begin position="27"/>
        <end position="48"/>
    </location>
</feature>
<keyword evidence="2" id="KW-0472">Membrane</keyword>
<organism evidence="3">
    <name type="scientific">Chromera velia CCMP2878</name>
    <dbReference type="NCBI Taxonomy" id="1169474"/>
    <lineage>
        <taxon>Eukaryota</taxon>
        <taxon>Sar</taxon>
        <taxon>Alveolata</taxon>
        <taxon>Colpodellida</taxon>
        <taxon>Chromeraceae</taxon>
        <taxon>Chromera</taxon>
    </lineage>
</organism>
<sequence>MVYHYVILAIHFLCCFAYTLEYQTQPLLFNMVLLMVSLSTIGFGLFLVDHAVFRWIYFIEVQILLVLDTYWLAVQLQRLDCQLEFDCSELDSNEILLFAALSRYFAIFCELTGAYSCSYMFFGLGICSSARLPRDVGVPEHVRLLAEAARRRKELEKRNPEAWKKNKAKMPFDPNDPFEQHFDHTVDGKVGEVDRTSAAISRVLKGLAEDAHLQKKKDLHQGISHDYLKDNDYLDQGEGRDAGAIEAHEEGDEVEGEDREEGEEGDEGDDDDDGAAGALGFSRSGSPSRKPTELKSEGGGNQTPAASLLPVSMQEASESMEEEDSPPREPERLGTNHLDDLKVAASIDLADEV</sequence>
<evidence type="ECO:0008006" key="4">
    <source>
        <dbReference type="Google" id="ProtNLM"/>
    </source>
</evidence>
<proteinExistence type="predicted"/>
<feature type="transmembrane region" description="Helical" evidence="2">
    <location>
        <begin position="55"/>
        <end position="73"/>
    </location>
</feature>
<gene>
    <name evidence="3" type="ORF">Cvel_2215</name>
</gene>
<evidence type="ECO:0000256" key="1">
    <source>
        <dbReference type="SAM" id="MobiDB-lite"/>
    </source>
</evidence>
<feature type="compositionally biased region" description="Basic and acidic residues" evidence="1">
    <location>
        <begin position="325"/>
        <end position="338"/>
    </location>
</feature>
<dbReference type="EMBL" id="CDMZ01005798">
    <property type="protein sequence ID" value="CEM54578.1"/>
    <property type="molecule type" value="Genomic_DNA"/>
</dbReference>
<feature type="compositionally biased region" description="Acidic residues" evidence="1">
    <location>
        <begin position="249"/>
        <end position="274"/>
    </location>
</feature>
<keyword evidence="2" id="KW-0812">Transmembrane</keyword>
<reference evidence="3" key="1">
    <citation type="submission" date="2014-11" db="EMBL/GenBank/DDBJ databases">
        <authorList>
            <person name="Otto D Thomas"/>
            <person name="Naeem Raeece"/>
        </authorList>
    </citation>
    <scope>NUCLEOTIDE SEQUENCE</scope>
</reference>
<accession>A0A0G4IBV2</accession>
<dbReference type="AlphaFoldDB" id="A0A0G4IBV2"/>